<dbReference type="InterPro" id="IPR002078">
    <property type="entry name" value="Sigma_54_int"/>
</dbReference>
<keyword evidence="5" id="KW-1185">Reference proteome</keyword>
<keyword evidence="2" id="KW-0067">ATP-binding</keyword>
<dbReference type="EMBL" id="SHNP01000001">
    <property type="protein sequence ID" value="MCX2972258.1"/>
    <property type="molecule type" value="Genomic_DNA"/>
</dbReference>
<sequence>MNWMTVIDSARTANADQNNFFLFTVSPTWSRVFNGDEHSIARIDAHCGQYAIRYCPTGLSPILDQVTVLDEHYGDLGACLVIIDRDSQLVLECLGTLPFAVPDGVKGRGWHDVLGIPADSSAVVSQFIVAGIAAALPPVIVGAGADGDFLMGGMTMPQQWHGKNAALLFLRPLTTPWGLEAEIDVVAGDIVAVVGVDHLEFSPAWGVPEIESLMMELRCGLRQILREQDWLGLPEGSTIPVVLRGLEPDTALNVCRALSSHLHQFLAGCDAGAQYARTCIGLSQRLQGQTSLSALVAANAALLQAQAGSVEQIRYASPWDPLGQAARSLNATGAFRDALRDERHCRYLDALTALPQSPRRLSDYCARVLEATLEQEGLAAAVLLKQGLHHELLCLSAAVRSQTDIESGSVERLPRALQVAVRALDAAALASSPMTSSNGVLTLALRTSAGMQGALLLLQADESVSPFRPGPAALQLIATALANTDAPAKPSVEEVGSHLLTPREMEKGIEGYVLDNMEGAIDQAVFLAKVDMPVAIIGEQGTGKMYVAQVIHAESGGAPEALVRLDCRAFRNRNEAWTRISRELEQGQGRLLVFKSPQLLHRETQSRLARQLASRISSDDGGSHYLAANRYLALFPEDLEALVAQGVLDERLASVFAGYPIIVPPLRERPRAVLRWAHKILEQESTLADRRVSGYTPDAEQALLQHGWAGNISEMRSVITAALERADKEWITPVDLGLFIGISADGKAAAAKERPFLARHEEEELAESYYAPTLLEELRMTLGQSLAASLATDTLHPLGAWLDDEIIEAALDRCGGDPRGAAEYLGTRSRNIGRWMPKVRQSEQQREASLLWQESRRLIREWVAGSSPQEEAPQQLAQDLLMALLMQQGGDLNVADRARVMGVSTPTYQKRVKQLLQSV</sequence>
<dbReference type="PANTHER" id="PTHR32071">
    <property type="entry name" value="TRANSCRIPTIONAL REGULATORY PROTEIN"/>
    <property type="match status" value="1"/>
</dbReference>
<gene>
    <name evidence="4" type="ORF">EYC87_01485</name>
</gene>
<name>A0ABT3SQK1_9GAMM</name>
<keyword evidence="1" id="KW-0547">Nucleotide-binding</keyword>
<comment type="caution">
    <text evidence="4">The sequence shown here is derived from an EMBL/GenBank/DDBJ whole genome shotgun (WGS) entry which is preliminary data.</text>
</comment>
<evidence type="ECO:0000256" key="2">
    <source>
        <dbReference type="ARBA" id="ARBA00022840"/>
    </source>
</evidence>
<proteinExistence type="predicted"/>
<evidence type="ECO:0000313" key="5">
    <source>
        <dbReference type="Proteomes" id="UP001143307"/>
    </source>
</evidence>
<dbReference type="Pfam" id="PF14532">
    <property type="entry name" value="Sigma54_activ_2"/>
    <property type="match status" value="1"/>
</dbReference>
<dbReference type="InterPro" id="IPR027417">
    <property type="entry name" value="P-loop_NTPase"/>
</dbReference>
<evidence type="ECO:0000313" key="4">
    <source>
        <dbReference type="EMBL" id="MCX2972258.1"/>
    </source>
</evidence>
<accession>A0ABT3SQK1</accession>
<dbReference type="Gene3D" id="3.40.50.300">
    <property type="entry name" value="P-loop containing nucleotide triphosphate hydrolases"/>
    <property type="match status" value="1"/>
</dbReference>
<dbReference type="InterPro" id="IPR058031">
    <property type="entry name" value="AAA_lid_NorR"/>
</dbReference>
<dbReference type="PROSITE" id="PS50045">
    <property type="entry name" value="SIGMA54_INTERACT_4"/>
    <property type="match status" value="1"/>
</dbReference>
<dbReference type="Gene3D" id="1.10.8.60">
    <property type="match status" value="1"/>
</dbReference>
<evidence type="ECO:0000259" key="3">
    <source>
        <dbReference type="PROSITE" id="PS50045"/>
    </source>
</evidence>
<dbReference type="Proteomes" id="UP001143307">
    <property type="component" value="Unassembled WGS sequence"/>
</dbReference>
<feature type="domain" description="Sigma-54 factor interaction" evidence="3">
    <location>
        <begin position="517"/>
        <end position="724"/>
    </location>
</feature>
<protein>
    <recommendedName>
        <fullName evidence="3">Sigma-54 factor interaction domain-containing protein</fullName>
    </recommendedName>
</protein>
<reference evidence="4" key="1">
    <citation type="submission" date="2019-02" db="EMBL/GenBank/DDBJ databases">
        <authorList>
            <person name="Li S.-H."/>
        </authorList>
    </citation>
    <scope>NUCLEOTIDE SEQUENCE</scope>
    <source>
        <strain evidence="4">IMCC8485</strain>
    </source>
</reference>
<organism evidence="4 5">
    <name type="scientific">Candidatus Seongchinamella marina</name>
    <dbReference type="NCBI Taxonomy" id="2518990"/>
    <lineage>
        <taxon>Bacteria</taxon>
        <taxon>Pseudomonadati</taxon>
        <taxon>Pseudomonadota</taxon>
        <taxon>Gammaproteobacteria</taxon>
        <taxon>Cellvibrionales</taxon>
        <taxon>Halieaceae</taxon>
        <taxon>Seongchinamella</taxon>
    </lineage>
</organism>
<dbReference type="SUPFAM" id="SSF52540">
    <property type="entry name" value="P-loop containing nucleoside triphosphate hydrolases"/>
    <property type="match status" value="1"/>
</dbReference>
<evidence type="ECO:0000256" key="1">
    <source>
        <dbReference type="ARBA" id="ARBA00022741"/>
    </source>
</evidence>
<dbReference type="Pfam" id="PF25601">
    <property type="entry name" value="AAA_lid_14"/>
    <property type="match status" value="1"/>
</dbReference>